<evidence type="ECO:0000313" key="1">
    <source>
        <dbReference type="EMBL" id="KAG2108242.1"/>
    </source>
</evidence>
<name>A0A9P7F5Y4_9AGAM</name>
<organism evidence="1 2">
    <name type="scientific">Suillus discolor</name>
    <dbReference type="NCBI Taxonomy" id="1912936"/>
    <lineage>
        <taxon>Eukaryota</taxon>
        <taxon>Fungi</taxon>
        <taxon>Dikarya</taxon>
        <taxon>Basidiomycota</taxon>
        <taxon>Agaricomycotina</taxon>
        <taxon>Agaricomycetes</taxon>
        <taxon>Agaricomycetidae</taxon>
        <taxon>Boletales</taxon>
        <taxon>Suillineae</taxon>
        <taxon>Suillaceae</taxon>
        <taxon>Suillus</taxon>
    </lineage>
</organism>
<evidence type="ECO:0000313" key="2">
    <source>
        <dbReference type="Proteomes" id="UP000823399"/>
    </source>
</evidence>
<dbReference type="AlphaFoldDB" id="A0A9P7F5Y4"/>
<keyword evidence="2" id="KW-1185">Reference proteome</keyword>
<proteinExistence type="predicted"/>
<dbReference type="EMBL" id="JABBWM010000028">
    <property type="protein sequence ID" value="KAG2108242.1"/>
    <property type="molecule type" value="Genomic_DNA"/>
</dbReference>
<dbReference type="RefSeq" id="XP_041292761.1">
    <property type="nucleotide sequence ID" value="XM_041441517.1"/>
</dbReference>
<protein>
    <submittedName>
        <fullName evidence="1">Uncharacterized protein</fullName>
    </submittedName>
</protein>
<gene>
    <name evidence="1" type="ORF">F5147DRAFT_773823</name>
</gene>
<dbReference type="OrthoDB" id="2643134at2759"/>
<reference evidence="1" key="1">
    <citation type="journal article" date="2020" name="New Phytol.">
        <title>Comparative genomics reveals dynamic genome evolution in host specialist ectomycorrhizal fungi.</title>
        <authorList>
            <person name="Lofgren L.A."/>
            <person name="Nguyen N.H."/>
            <person name="Vilgalys R."/>
            <person name="Ruytinx J."/>
            <person name="Liao H.L."/>
            <person name="Branco S."/>
            <person name="Kuo A."/>
            <person name="LaButti K."/>
            <person name="Lipzen A."/>
            <person name="Andreopoulos W."/>
            <person name="Pangilinan J."/>
            <person name="Riley R."/>
            <person name="Hundley H."/>
            <person name="Na H."/>
            <person name="Barry K."/>
            <person name="Grigoriev I.V."/>
            <person name="Stajich J.E."/>
            <person name="Kennedy P.G."/>
        </authorList>
    </citation>
    <scope>NUCLEOTIDE SEQUENCE</scope>
    <source>
        <strain evidence="1">FC423</strain>
    </source>
</reference>
<accession>A0A9P7F5Y4</accession>
<dbReference type="Proteomes" id="UP000823399">
    <property type="component" value="Unassembled WGS sequence"/>
</dbReference>
<comment type="caution">
    <text evidence="1">The sequence shown here is derived from an EMBL/GenBank/DDBJ whole genome shotgun (WGS) entry which is preliminary data.</text>
</comment>
<sequence length="405" mass="45183">MAIFDERLVSSPALTHKFVIDNIRNISSDCSGIRYMKDDQLGAVTYPHNPSMNLLCYFQEWSSNDAKQFLKTKWTIQDVDGQCSLKVTGSRKGCPIAAHYHLPLYALNKKFGIYKKVVEHLWDSSGGEATTVRNTYLSVIKYLHEVRIAFLDNAGGSPNLLHGDFRSPALDYYLWMDHMGDGFDDDDRQALHTAHGVTFEALKNGQCSDILVFLDWRTYHKTKCRKHDFCAALQGCGGSEDLEHLLSAIDASINAVEHPAVSTTSIDILVSACSSAHITLVLDDPDVDSQQLNPFPKFPLPFDINCRSMALSTLGGYAHQILVGGFGRWLPSHIAMHFREIQAIDYNELLENLVANGLLVTAQNTEEFLEIFAMAEMMVICQQLSVDRGSMARFFTAAGRALYAS</sequence>
<dbReference type="GeneID" id="64703776"/>